<evidence type="ECO:0000256" key="2">
    <source>
        <dbReference type="ARBA" id="ARBA00022840"/>
    </source>
</evidence>
<evidence type="ECO:0000256" key="3">
    <source>
        <dbReference type="SAM" id="Phobius"/>
    </source>
</evidence>
<sequence>MAGTVSQDLLCHRLADSVEFLPATAAKRPLIGLPSLTVLSYVVYTNGRAATCYAKKPKRDERRVGDITTNNLNVAISAGGPTFGGSGTLEPALSAGRVWWRACAREATMQPAPAVVVRRAVKRYGRDGAPVLRHLDMTVDTGTMLVLLPAIVLSVYLILYNARSFADVNYGLLGPSGCGKTTLLSCIVGRRRLDAGEMWVLGTRPDKNGVPGPKVGYMPQDIALVGEFTVRDAVYYFGRIYAMRSQKLQERFEFLSDLLDLPSGGKLVKYLSGGQQRRVSLAAALVHEPELLILDEPTVGLDPVLRERSDGGAVIKRVDFDSGRYPVRLWPNTNRQMSS</sequence>
<dbReference type="OrthoDB" id="10255969at2759"/>
<organism evidence="5 6">
    <name type="scientific">Eumeta variegata</name>
    <name type="common">Bagworm moth</name>
    <name type="synonym">Eumeta japonica</name>
    <dbReference type="NCBI Taxonomy" id="151549"/>
    <lineage>
        <taxon>Eukaryota</taxon>
        <taxon>Metazoa</taxon>
        <taxon>Ecdysozoa</taxon>
        <taxon>Arthropoda</taxon>
        <taxon>Hexapoda</taxon>
        <taxon>Insecta</taxon>
        <taxon>Pterygota</taxon>
        <taxon>Neoptera</taxon>
        <taxon>Endopterygota</taxon>
        <taxon>Lepidoptera</taxon>
        <taxon>Glossata</taxon>
        <taxon>Ditrysia</taxon>
        <taxon>Tineoidea</taxon>
        <taxon>Psychidae</taxon>
        <taxon>Oiketicinae</taxon>
        <taxon>Eumeta</taxon>
    </lineage>
</organism>
<evidence type="ECO:0000256" key="1">
    <source>
        <dbReference type="ARBA" id="ARBA00022741"/>
    </source>
</evidence>
<dbReference type="SMART" id="SM00382">
    <property type="entry name" value="AAA"/>
    <property type="match status" value="1"/>
</dbReference>
<dbReference type="Proteomes" id="UP000299102">
    <property type="component" value="Unassembled WGS sequence"/>
</dbReference>
<dbReference type="InterPro" id="IPR003439">
    <property type="entry name" value="ABC_transporter-like_ATP-bd"/>
</dbReference>
<keyword evidence="3" id="KW-0472">Membrane</keyword>
<protein>
    <submittedName>
        <fullName evidence="5">ABC transporter G family member 23</fullName>
    </submittedName>
</protein>
<dbReference type="PANTHER" id="PTHR43038:SF2">
    <property type="entry name" value="RH61964P"/>
    <property type="match status" value="1"/>
</dbReference>
<gene>
    <name evidence="5" type="primary">abcG23</name>
    <name evidence="5" type="ORF">EVAR_3562_1</name>
</gene>
<dbReference type="GO" id="GO:0005524">
    <property type="term" value="F:ATP binding"/>
    <property type="evidence" value="ECO:0007669"/>
    <property type="project" value="UniProtKB-KW"/>
</dbReference>
<dbReference type="PANTHER" id="PTHR43038">
    <property type="entry name" value="ATP-BINDING CASSETTE, SUB-FAMILY H, MEMBER 1"/>
    <property type="match status" value="1"/>
</dbReference>
<dbReference type="SUPFAM" id="SSF52540">
    <property type="entry name" value="P-loop containing nucleoside triphosphate hydrolases"/>
    <property type="match status" value="1"/>
</dbReference>
<dbReference type="EMBL" id="BGZK01000021">
    <property type="protein sequence ID" value="GBP06201.1"/>
    <property type="molecule type" value="Genomic_DNA"/>
</dbReference>
<dbReference type="Pfam" id="PF00005">
    <property type="entry name" value="ABC_tran"/>
    <property type="match status" value="1"/>
</dbReference>
<dbReference type="PROSITE" id="PS50893">
    <property type="entry name" value="ABC_TRANSPORTER_2"/>
    <property type="match status" value="1"/>
</dbReference>
<dbReference type="Gene3D" id="3.40.50.300">
    <property type="entry name" value="P-loop containing nucleotide triphosphate hydrolases"/>
    <property type="match status" value="1"/>
</dbReference>
<dbReference type="InterPro" id="IPR003593">
    <property type="entry name" value="AAA+_ATPase"/>
</dbReference>
<comment type="caution">
    <text evidence="5">The sequence shown here is derived from an EMBL/GenBank/DDBJ whole genome shotgun (WGS) entry which is preliminary data.</text>
</comment>
<feature type="domain" description="ABC transporter" evidence="4">
    <location>
        <begin position="115"/>
        <end position="339"/>
    </location>
</feature>
<dbReference type="InterPro" id="IPR027417">
    <property type="entry name" value="P-loop_NTPase"/>
</dbReference>
<keyword evidence="6" id="KW-1185">Reference proteome</keyword>
<name>A0A4C1SYX3_EUMVA</name>
<evidence type="ECO:0000313" key="6">
    <source>
        <dbReference type="Proteomes" id="UP000299102"/>
    </source>
</evidence>
<keyword evidence="3" id="KW-0812">Transmembrane</keyword>
<dbReference type="InterPro" id="IPR017871">
    <property type="entry name" value="ABC_transporter-like_CS"/>
</dbReference>
<feature type="transmembrane region" description="Helical" evidence="3">
    <location>
        <begin position="142"/>
        <end position="160"/>
    </location>
</feature>
<proteinExistence type="predicted"/>
<keyword evidence="1" id="KW-0547">Nucleotide-binding</keyword>
<keyword evidence="2" id="KW-0067">ATP-binding</keyword>
<dbReference type="AlphaFoldDB" id="A0A4C1SYX3"/>
<dbReference type="PROSITE" id="PS00211">
    <property type="entry name" value="ABC_TRANSPORTER_1"/>
    <property type="match status" value="1"/>
</dbReference>
<evidence type="ECO:0000313" key="5">
    <source>
        <dbReference type="EMBL" id="GBP06201.1"/>
    </source>
</evidence>
<dbReference type="CDD" id="cd03230">
    <property type="entry name" value="ABC_DR_subfamily_A"/>
    <property type="match status" value="1"/>
</dbReference>
<evidence type="ECO:0000259" key="4">
    <source>
        <dbReference type="PROSITE" id="PS50893"/>
    </source>
</evidence>
<keyword evidence="3" id="KW-1133">Transmembrane helix</keyword>
<dbReference type="GO" id="GO:0016887">
    <property type="term" value="F:ATP hydrolysis activity"/>
    <property type="evidence" value="ECO:0007669"/>
    <property type="project" value="InterPro"/>
</dbReference>
<accession>A0A4C1SYX3</accession>
<reference evidence="5 6" key="1">
    <citation type="journal article" date="2019" name="Commun. Biol.">
        <title>The bagworm genome reveals a unique fibroin gene that provides high tensile strength.</title>
        <authorList>
            <person name="Kono N."/>
            <person name="Nakamura H."/>
            <person name="Ohtoshi R."/>
            <person name="Tomita M."/>
            <person name="Numata K."/>
            <person name="Arakawa K."/>
        </authorList>
    </citation>
    <scope>NUCLEOTIDE SEQUENCE [LARGE SCALE GENOMIC DNA]</scope>
</reference>
<dbReference type="STRING" id="151549.A0A4C1SYX3"/>